<dbReference type="PANTHER" id="PTHR48090">
    <property type="entry name" value="UNDECAPRENYL-PHOSPHATE 4-DEOXY-4-FORMAMIDO-L-ARABINOSE TRANSFERASE-RELATED"/>
    <property type="match status" value="1"/>
</dbReference>
<evidence type="ECO:0000259" key="8">
    <source>
        <dbReference type="Pfam" id="PF00535"/>
    </source>
</evidence>
<organism evidence="9 10">
    <name type="scientific">Selenomonas ruminantium</name>
    <dbReference type="NCBI Taxonomy" id="971"/>
    <lineage>
        <taxon>Bacteria</taxon>
        <taxon>Bacillati</taxon>
        <taxon>Bacillota</taxon>
        <taxon>Negativicutes</taxon>
        <taxon>Selenomonadales</taxon>
        <taxon>Selenomonadaceae</taxon>
        <taxon>Selenomonas</taxon>
    </lineage>
</organism>
<dbReference type="GO" id="GO:0005886">
    <property type="term" value="C:plasma membrane"/>
    <property type="evidence" value="ECO:0007669"/>
    <property type="project" value="TreeGrafter"/>
</dbReference>
<sequence>MKSVSIVVPVYNEGENILHFTNAVKEVMDKQPYKWDLLFVDDGSRDNSLELLEGLQAQYENIKVLALSRNRGHQIALTCGLDHAKGDAVISMDGDMQHPPALIPTLLAKWEEGYEIVQTIRQDTQGVSWLKKKTSKMYYQLINNLSNVHIRPGGSDFRLLDRRAVNAMNQYREHDRFLRGIVTLLGFNFAEVPFVAPPRFAGESKYSLKKMVKLAVDGIVGYSVLPLRTAFIMGIFLAFLSVCFTVHALYVYINGEAVSGWTTIMVCMSLFGGAQLIILGIMGEYLGRIYTEVKNRPLYLIKNQEVEK</sequence>
<keyword evidence="5 7" id="KW-1133">Transmembrane helix</keyword>
<dbReference type="InterPro" id="IPR050256">
    <property type="entry name" value="Glycosyltransferase_2"/>
</dbReference>
<evidence type="ECO:0000256" key="4">
    <source>
        <dbReference type="ARBA" id="ARBA00022692"/>
    </source>
</evidence>
<evidence type="ECO:0000256" key="7">
    <source>
        <dbReference type="SAM" id="Phobius"/>
    </source>
</evidence>
<dbReference type="PANTHER" id="PTHR48090:SF1">
    <property type="entry name" value="PROPHAGE BACTOPRENOL GLUCOSYL TRANSFERASE HOMOLOG"/>
    <property type="match status" value="1"/>
</dbReference>
<dbReference type="InterPro" id="IPR029044">
    <property type="entry name" value="Nucleotide-diphossugar_trans"/>
</dbReference>
<protein>
    <submittedName>
        <fullName evidence="9">Glycosyltransferase family 2 protein</fullName>
    </submittedName>
</protein>
<comment type="subcellular location">
    <subcellularLocation>
        <location evidence="1">Membrane</location>
        <topology evidence="1">Multi-pass membrane protein</topology>
    </subcellularLocation>
</comment>
<feature type="transmembrane region" description="Helical" evidence="7">
    <location>
        <begin position="259"/>
        <end position="286"/>
    </location>
</feature>
<keyword evidence="2" id="KW-0328">Glycosyltransferase</keyword>
<keyword evidence="3" id="KW-0808">Transferase</keyword>
<accession>A0A927ZXE2</accession>
<reference evidence="9" key="1">
    <citation type="submission" date="2019-04" db="EMBL/GenBank/DDBJ databases">
        <title>Evolution of Biomass-Degrading Anaerobic Consortia Revealed by Metagenomics.</title>
        <authorList>
            <person name="Peng X."/>
        </authorList>
    </citation>
    <scope>NUCLEOTIDE SEQUENCE</scope>
    <source>
        <strain evidence="9">SIG240</strain>
    </source>
</reference>
<evidence type="ECO:0000256" key="6">
    <source>
        <dbReference type="ARBA" id="ARBA00023136"/>
    </source>
</evidence>
<evidence type="ECO:0000256" key="5">
    <source>
        <dbReference type="ARBA" id="ARBA00022989"/>
    </source>
</evidence>
<proteinExistence type="predicted"/>
<dbReference type="EMBL" id="SVBY01000025">
    <property type="protein sequence ID" value="MBE6092469.1"/>
    <property type="molecule type" value="Genomic_DNA"/>
</dbReference>
<dbReference type="Proteomes" id="UP000761380">
    <property type="component" value="Unassembled WGS sequence"/>
</dbReference>
<evidence type="ECO:0000313" key="10">
    <source>
        <dbReference type="Proteomes" id="UP000761380"/>
    </source>
</evidence>
<gene>
    <name evidence="9" type="ORF">E7201_04770</name>
</gene>
<dbReference type="GO" id="GO:0016757">
    <property type="term" value="F:glycosyltransferase activity"/>
    <property type="evidence" value="ECO:0007669"/>
    <property type="project" value="UniProtKB-KW"/>
</dbReference>
<keyword evidence="6 7" id="KW-0472">Membrane</keyword>
<name>A0A927ZXE2_SELRU</name>
<feature type="domain" description="Glycosyltransferase 2-like" evidence="8">
    <location>
        <begin position="5"/>
        <end position="165"/>
    </location>
</feature>
<feature type="transmembrane region" description="Helical" evidence="7">
    <location>
        <begin position="230"/>
        <end position="253"/>
    </location>
</feature>
<dbReference type="AlphaFoldDB" id="A0A927ZXE2"/>
<comment type="caution">
    <text evidence="9">The sequence shown here is derived from an EMBL/GenBank/DDBJ whole genome shotgun (WGS) entry which is preliminary data.</text>
</comment>
<evidence type="ECO:0000256" key="2">
    <source>
        <dbReference type="ARBA" id="ARBA00022676"/>
    </source>
</evidence>
<evidence type="ECO:0000313" key="9">
    <source>
        <dbReference type="EMBL" id="MBE6092469.1"/>
    </source>
</evidence>
<dbReference type="Pfam" id="PF00535">
    <property type="entry name" value="Glycos_transf_2"/>
    <property type="match status" value="1"/>
</dbReference>
<dbReference type="CDD" id="cd04187">
    <property type="entry name" value="DPM1_like_bac"/>
    <property type="match status" value="1"/>
</dbReference>
<evidence type="ECO:0000256" key="1">
    <source>
        <dbReference type="ARBA" id="ARBA00004141"/>
    </source>
</evidence>
<dbReference type="Gene3D" id="3.90.550.10">
    <property type="entry name" value="Spore Coat Polysaccharide Biosynthesis Protein SpsA, Chain A"/>
    <property type="match status" value="1"/>
</dbReference>
<dbReference type="SUPFAM" id="SSF53448">
    <property type="entry name" value="Nucleotide-diphospho-sugar transferases"/>
    <property type="match status" value="1"/>
</dbReference>
<keyword evidence="4 7" id="KW-0812">Transmembrane</keyword>
<evidence type="ECO:0000256" key="3">
    <source>
        <dbReference type="ARBA" id="ARBA00022679"/>
    </source>
</evidence>
<dbReference type="InterPro" id="IPR001173">
    <property type="entry name" value="Glyco_trans_2-like"/>
</dbReference>